<accession>X1TM66</accession>
<evidence type="ECO:0000256" key="1">
    <source>
        <dbReference type="ARBA" id="ARBA00022553"/>
    </source>
</evidence>
<reference evidence="8" key="1">
    <citation type="journal article" date="2014" name="Front. Microbiol.">
        <title>High frequency of phylogenetically diverse reductive dehalogenase-homologous genes in deep subseafloor sedimentary metagenomes.</title>
        <authorList>
            <person name="Kawai M."/>
            <person name="Futagami T."/>
            <person name="Toyoda A."/>
            <person name="Takaki Y."/>
            <person name="Nishi S."/>
            <person name="Hori S."/>
            <person name="Arai W."/>
            <person name="Tsubouchi T."/>
            <person name="Morono Y."/>
            <person name="Uchiyama I."/>
            <person name="Ito T."/>
            <person name="Fujiyama A."/>
            <person name="Inagaki F."/>
            <person name="Takami H."/>
        </authorList>
    </citation>
    <scope>NUCLEOTIDE SEQUENCE</scope>
    <source>
        <strain evidence="8">Expedition CK06-06</strain>
    </source>
</reference>
<sequence>MTEYLSGVLMDSRESILVVHGNQLTASRISGALEVSGYEVVASGSASEGLKNLYEARPDLVIIEEDVLLEETGQSYLSIRVEVYVPLIAVGFEGKSVEILEMGVDAYLGEPLSLRELVARVRSILRRKKQYRKRREDHSSSPGHVDDLPDSAREKLTDTEFRLLSCLVMNAVEVPPYARAAMSLLQLGHNCYRIPTGLILVSNGSSL</sequence>
<evidence type="ECO:0000256" key="2">
    <source>
        <dbReference type="ARBA" id="ARBA00023012"/>
    </source>
</evidence>
<evidence type="ECO:0000256" key="5">
    <source>
        <dbReference type="ARBA" id="ARBA00023163"/>
    </source>
</evidence>
<feature type="non-terminal residue" evidence="8">
    <location>
        <position position="207"/>
    </location>
</feature>
<dbReference type="GO" id="GO:0000156">
    <property type="term" value="F:phosphorelay response regulator activity"/>
    <property type="evidence" value="ECO:0007669"/>
    <property type="project" value="TreeGrafter"/>
</dbReference>
<evidence type="ECO:0000256" key="4">
    <source>
        <dbReference type="ARBA" id="ARBA00023125"/>
    </source>
</evidence>
<keyword evidence="2" id="KW-0902">Two-component regulatory system</keyword>
<evidence type="ECO:0000256" key="3">
    <source>
        <dbReference type="ARBA" id="ARBA00023015"/>
    </source>
</evidence>
<dbReference type="AlphaFoldDB" id="X1TM66"/>
<proteinExistence type="predicted"/>
<dbReference type="SUPFAM" id="SSF52172">
    <property type="entry name" value="CheY-like"/>
    <property type="match status" value="1"/>
</dbReference>
<gene>
    <name evidence="8" type="ORF">S12H4_37875</name>
</gene>
<keyword evidence="3" id="KW-0805">Transcription regulation</keyword>
<dbReference type="InterPro" id="IPR001789">
    <property type="entry name" value="Sig_transdc_resp-reg_receiver"/>
</dbReference>
<dbReference type="PROSITE" id="PS50110">
    <property type="entry name" value="RESPONSE_REGULATORY"/>
    <property type="match status" value="1"/>
</dbReference>
<dbReference type="EMBL" id="BARW01022749">
    <property type="protein sequence ID" value="GAI88655.1"/>
    <property type="molecule type" value="Genomic_DNA"/>
</dbReference>
<feature type="domain" description="Response regulatory" evidence="7">
    <location>
        <begin position="15"/>
        <end position="125"/>
    </location>
</feature>
<feature type="region of interest" description="Disordered" evidence="6">
    <location>
        <begin position="132"/>
        <end position="151"/>
    </location>
</feature>
<evidence type="ECO:0000256" key="6">
    <source>
        <dbReference type="SAM" id="MobiDB-lite"/>
    </source>
</evidence>
<dbReference type="InterPro" id="IPR039420">
    <property type="entry name" value="WalR-like"/>
</dbReference>
<dbReference type="Gene3D" id="3.40.50.2300">
    <property type="match status" value="1"/>
</dbReference>
<comment type="caution">
    <text evidence="8">The sequence shown here is derived from an EMBL/GenBank/DDBJ whole genome shotgun (WGS) entry which is preliminary data.</text>
</comment>
<keyword evidence="5" id="KW-0804">Transcription</keyword>
<feature type="compositionally biased region" description="Basic and acidic residues" evidence="6">
    <location>
        <begin position="134"/>
        <end position="151"/>
    </location>
</feature>
<evidence type="ECO:0000313" key="8">
    <source>
        <dbReference type="EMBL" id="GAI88655.1"/>
    </source>
</evidence>
<dbReference type="GO" id="GO:0006355">
    <property type="term" value="P:regulation of DNA-templated transcription"/>
    <property type="evidence" value="ECO:0007669"/>
    <property type="project" value="TreeGrafter"/>
</dbReference>
<keyword evidence="1" id="KW-0597">Phosphoprotein</keyword>
<dbReference type="GO" id="GO:0000976">
    <property type="term" value="F:transcription cis-regulatory region binding"/>
    <property type="evidence" value="ECO:0007669"/>
    <property type="project" value="TreeGrafter"/>
</dbReference>
<evidence type="ECO:0000259" key="7">
    <source>
        <dbReference type="PROSITE" id="PS50110"/>
    </source>
</evidence>
<dbReference type="GO" id="GO:0005829">
    <property type="term" value="C:cytosol"/>
    <property type="evidence" value="ECO:0007669"/>
    <property type="project" value="TreeGrafter"/>
</dbReference>
<dbReference type="PANTHER" id="PTHR48111:SF1">
    <property type="entry name" value="TWO-COMPONENT RESPONSE REGULATOR ORR33"/>
    <property type="match status" value="1"/>
</dbReference>
<dbReference type="InterPro" id="IPR011006">
    <property type="entry name" value="CheY-like_superfamily"/>
</dbReference>
<protein>
    <recommendedName>
        <fullName evidence="7">Response regulatory domain-containing protein</fullName>
    </recommendedName>
</protein>
<dbReference type="GO" id="GO:0032993">
    <property type="term" value="C:protein-DNA complex"/>
    <property type="evidence" value="ECO:0007669"/>
    <property type="project" value="TreeGrafter"/>
</dbReference>
<organism evidence="8">
    <name type="scientific">marine sediment metagenome</name>
    <dbReference type="NCBI Taxonomy" id="412755"/>
    <lineage>
        <taxon>unclassified sequences</taxon>
        <taxon>metagenomes</taxon>
        <taxon>ecological metagenomes</taxon>
    </lineage>
</organism>
<keyword evidence="4" id="KW-0238">DNA-binding</keyword>
<dbReference type="SMART" id="SM00448">
    <property type="entry name" value="REC"/>
    <property type="match status" value="1"/>
</dbReference>
<name>X1TM66_9ZZZZ</name>
<dbReference type="PANTHER" id="PTHR48111">
    <property type="entry name" value="REGULATOR OF RPOS"/>
    <property type="match status" value="1"/>
</dbReference>